<evidence type="ECO:0000313" key="1">
    <source>
        <dbReference type="EMBL" id="MBN2066918.1"/>
    </source>
</evidence>
<organism evidence="1 2">
    <name type="scientific">Candidatus Iainarchaeum sp</name>
    <dbReference type="NCBI Taxonomy" id="3101447"/>
    <lineage>
        <taxon>Archaea</taxon>
        <taxon>Candidatus Iainarchaeota</taxon>
        <taxon>Candidatus Iainarchaeia</taxon>
        <taxon>Candidatus Iainarchaeales</taxon>
        <taxon>Candidatus Iainarchaeaceae</taxon>
        <taxon>Candidatus Iainarchaeum</taxon>
    </lineage>
</organism>
<protein>
    <submittedName>
        <fullName evidence="1">Uncharacterized protein</fullName>
    </submittedName>
</protein>
<gene>
    <name evidence="1" type="ORF">JW744_00440</name>
</gene>
<sequence>MYYNPLSLTNERTKAPKLIIQALCEEWPLSVTALHKRLNARYSYPISYQGAHKTIRRMLKENVLEKQDKHHYKISHQWVNELDRFLTYIKNSYKNHRLEFPV</sequence>
<comment type="caution">
    <text evidence="1">The sequence shown here is derived from an EMBL/GenBank/DDBJ whole genome shotgun (WGS) entry which is preliminary data.</text>
</comment>
<proteinExistence type="predicted"/>
<dbReference type="AlphaFoldDB" id="A0A939C601"/>
<reference evidence="1" key="1">
    <citation type="submission" date="2021-01" db="EMBL/GenBank/DDBJ databases">
        <title>Active Sulfur Cycling in an Early Earth Analoge.</title>
        <authorList>
            <person name="Hahn C.R."/>
            <person name="Youssef N.H."/>
            <person name="Elshahed M."/>
        </authorList>
    </citation>
    <scope>NUCLEOTIDE SEQUENCE</scope>
    <source>
        <strain evidence="1">Zod_Metabat.1151</strain>
    </source>
</reference>
<evidence type="ECO:0000313" key="2">
    <source>
        <dbReference type="Proteomes" id="UP000809243"/>
    </source>
</evidence>
<dbReference type="SUPFAM" id="SSF46785">
    <property type="entry name" value="Winged helix' DNA-binding domain"/>
    <property type="match status" value="1"/>
</dbReference>
<dbReference type="EMBL" id="JAFGDB010000006">
    <property type="protein sequence ID" value="MBN2066918.1"/>
    <property type="molecule type" value="Genomic_DNA"/>
</dbReference>
<dbReference type="Proteomes" id="UP000809243">
    <property type="component" value="Unassembled WGS sequence"/>
</dbReference>
<name>A0A939C601_9ARCH</name>
<dbReference type="InterPro" id="IPR036390">
    <property type="entry name" value="WH_DNA-bd_sf"/>
</dbReference>
<accession>A0A939C601</accession>